<dbReference type="PANTHER" id="PTHR24221:SF402">
    <property type="entry name" value="IRON-SULFUR CLUSTERS TRANSPORTER ABCB7, MITOCHONDRIAL"/>
    <property type="match status" value="1"/>
</dbReference>
<dbReference type="VEuPathDB" id="VectorBase:GPAI043467"/>
<dbReference type="InterPro" id="IPR003593">
    <property type="entry name" value="AAA+_ATPase"/>
</dbReference>
<dbReference type="InterPro" id="IPR017871">
    <property type="entry name" value="ABC_transporter-like_CS"/>
</dbReference>
<keyword evidence="4" id="KW-0547">Nucleotide-binding</keyword>
<dbReference type="SMART" id="SM00382">
    <property type="entry name" value="AAA"/>
    <property type="match status" value="1"/>
</dbReference>
<accession>A0A1B0AEV0</accession>
<comment type="subcellular location">
    <subcellularLocation>
        <location evidence="1">Mitochondrion inner membrane</location>
        <topology evidence="1">Multi-pass membrane protein</topology>
    </subcellularLocation>
</comment>
<protein>
    <recommendedName>
        <fullName evidence="8">Iron-sulfur clusters transporter ABCB7, mitochondrial</fullName>
    </recommendedName>
    <alternativeName>
        <fullName evidence="9">ATP-binding cassette sub-family B member 7, mitochondrial</fullName>
    </alternativeName>
</protein>
<evidence type="ECO:0000256" key="6">
    <source>
        <dbReference type="ARBA" id="ARBA00022989"/>
    </source>
</evidence>
<proteinExistence type="predicted"/>
<dbReference type="EnsemblMetazoa" id="GPAI043467-RA">
    <property type="protein sequence ID" value="GPAI043467-PA"/>
    <property type="gene ID" value="GPAI043467"/>
</dbReference>
<dbReference type="InterPro" id="IPR027417">
    <property type="entry name" value="P-loop_NTPase"/>
</dbReference>
<keyword evidence="15" id="KW-1185">Reference proteome</keyword>
<dbReference type="InterPro" id="IPR003439">
    <property type="entry name" value="ABC_transporter-like_ATP-bd"/>
</dbReference>
<dbReference type="InterPro" id="IPR011527">
    <property type="entry name" value="ABC1_TM_dom"/>
</dbReference>
<dbReference type="PROSITE" id="PS50929">
    <property type="entry name" value="ABC_TM1F"/>
    <property type="match status" value="1"/>
</dbReference>
<feature type="transmembrane region" description="Helical" evidence="11">
    <location>
        <begin position="795"/>
        <end position="818"/>
    </location>
</feature>
<evidence type="ECO:0000256" key="2">
    <source>
        <dbReference type="ARBA" id="ARBA00022448"/>
    </source>
</evidence>
<dbReference type="FunFam" id="1.20.1560.10:FF:000004">
    <property type="entry name" value="ATP-binding cassette sub-family B member 7"/>
    <property type="match status" value="1"/>
</dbReference>
<dbReference type="AlphaFoldDB" id="A0A1B0AEV0"/>
<keyword evidence="5" id="KW-0067">ATP-binding</keyword>
<evidence type="ECO:0000313" key="14">
    <source>
        <dbReference type="EnsemblMetazoa" id="GPAI043467-PA"/>
    </source>
</evidence>
<evidence type="ECO:0000256" key="5">
    <source>
        <dbReference type="ARBA" id="ARBA00022840"/>
    </source>
</evidence>
<feature type="domain" description="ABC transmembrane type-1" evidence="13">
    <location>
        <begin position="566"/>
        <end position="856"/>
    </location>
</feature>
<dbReference type="STRING" id="7398.A0A1B0AEV0"/>
<dbReference type="InterPro" id="IPR039421">
    <property type="entry name" value="Type_1_exporter"/>
</dbReference>
<dbReference type="Gene3D" id="3.40.50.300">
    <property type="entry name" value="P-loop containing nucleotide triphosphate hydrolases"/>
    <property type="match status" value="1"/>
</dbReference>
<dbReference type="Proteomes" id="UP000092445">
    <property type="component" value="Unassembled WGS sequence"/>
</dbReference>
<evidence type="ECO:0000256" key="4">
    <source>
        <dbReference type="ARBA" id="ARBA00022741"/>
    </source>
</evidence>
<sequence>MAGLVHLARICSKTKRHDKIYFSLSSVNNCNNHITGQRVAKTLMQRSAGERNSFLSDLYKYLMAFGWQNKTQLTARNFSGTGRGLCSKNKNLEEGEILICLPVRSFITINTIEDDENFKKHFNNAVFVKEHKITFQTLLAFYVLYHGKLKGSSPLEAYVTSLPLNFSNPYFCPINELQCLPEAILMHTVKQNREIKEAYQNLKYYFHSNDFEQLYTLQDFRWSYFVVNTRSIHISIQKLECEKNFFQPIIAGDCNMALAPLLDLFNHSDLVKTQPDLIFNTCDKKLEFIITLEQSPLKKIRRQKELFISYGCLTNLKLLIEYGFTLIDNQHDYFEFSSNDIENFLRREDSFKGQTFHRNKFKFIRDHNLTDQLFIHWQEDISHNLRVVLHLLFHEESHFTNILNQIAFGTSDNLKAVNEEVKLLLRFKMNEYQMCIKDLESLKSLTPAGLEALICSRTAFSSVGDGTSAKATERKKVTPFTPTPDKLLGGVFLKKVPKGPAQQVQTPKTQTQPPLRQCHIHLGGIGDGGTSLGKLDAPEVTSQDMLRAMMAYIWPKEDALVRKRVAISLGLLAGSKVLTVCVPFLFKGAVDTLGALTMDTPTDTILSVATAMLIGYGIARACAAGFNELRNAVFAKVAHHSIRKIATNVFLHLHHLDLAFHLNKQTGALSKTIDRGSRGINFVLSAMVFNIVPTVFELALVSSILGLKCGLAFAGVSMGCVGVYAAYTLSVTQWRTKFRVYMNQAENEAGNKAVDSLINYETVKYFNNEKFEASRYNDVLKKYESASLKTSTSLALLNFGQNAIFSTALSLIMVLAAQEIAQGNMTVGDLVMVNGLLFQLSIPLGFLGSVYREVRQALLDMQSMFTLMNVDSRVRTPINAPPLVLGPTNASIEFRNVSFEYELGKPIFKDLSFTIPAGKNIAFVGGSGSGKSSMVRLLFRFFEPNTGIISINGQDISKVDIESLRKTIAVVPQDSVLFHDTILHNIHYGNLSKPLSEVENAARMADLHENIMRWPKKYQTQVGERGLKLSGGEKQRVAIARAILKNAPILIFDEATSSLDSITEHNILQALSRATKGRTSICIAHRLSTVMDADEILVLENGRVGERGNHAELLKKNGLYARLWETQTQQF</sequence>
<dbReference type="InterPro" id="IPR046341">
    <property type="entry name" value="SET_dom_sf"/>
</dbReference>
<evidence type="ECO:0000259" key="12">
    <source>
        <dbReference type="PROSITE" id="PS50893"/>
    </source>
</evidence>
<evidence type="ECO:0000256" key="7">
    <source>
        <dbReference type="ARBA" id="ARBA00023136"/>
    </source>
</evidence>
<reference evidence="15" key="1">
    <citation type="submission" date="2014-03" db="EMBL/GenBank/DDBJ databases">
        <authorList>
            <person name="Aksoy S."/>
            <person name="Warren W."/>
            <person name="Wilson R.K."/>
        </authorList>
    </citation>
    <scope>NUCLEOTIDE SEQUENCE [LARGE SCALE GENOMIC DNA]</scope>
    <source>
        <strain evidence="15">IAEA</strain>
    </source>
</reference>
<dbReference type="PROSITE" id="PS00211">
    <property type="entry name" value="ABC_TRANSPORTER_1"/>
    <property type="match status" value="1"/>
</dbReference>
<dbReference type="GO" id="GO:0006879">
    <property type="term" value="P:intracellular iron ion homeostasis"/>
    <property type="evidence" value="ECO:0007669"/>
    <property type="project" value="TreeGrafter"/>
</dbReference>
<dbReference type="Pfam" id="PF00005">
    <property type="entry name" value="ABC_tran"/>
    <property type="match status" value="1"/>
</dbReference>
<dbReference type="InterPro" id="IPR036640">
    <property type="entry name" value="ABC1_TM_sf"/>
</dbReference>
<keyword evidence="7 11" id="KW-0472">Membrane</keyword>
<feature type="transmembrane region" description="Helical" evidence="11">
    <location>
        <begin position="711"/>
        <end position="729"/>
    </location>
</feature>
<keyword evidence="3 11" id="KW-0812">Transmembrane</keyword>
<dbReference type="Pfam" id="PF00664">
    <property type="entry name" value="ABC_membrane"/>
    <property type="match status" value="1"/>
</dbReference>
<keyword evidence="6 11" id="KW-1133">Transmembrane helix</keyword>
<dbReference type="Gene3D" id="3.90.1410.10">
    <property type="entry name" value="set domain protein methyltransferase, domain 1"/>
    <property type="match status" value="1"/>
</dbReference>
<dbReference type="SUPFAM" id="SSF82199">
    <property type="entry name" value="SET domain"/>
    <property type="match status" value="1"/>
</dbReference>
<organism evidence="14 15">
    <name type="scientific">Glossina pallidipes</name>
    <name type="common">Tsetse fly</name>
    <dbReference type="NCBI Taxonomy" id="7398"/>
    <lineage>
        <taxon>Eukaryota</taxon>
        <taxon>Metazoa</taxon>
        <taxon>Ecdysozoa</taxon>
        <taxon>Arthropoda</taxon>
        <taxon>Hexapoda</taxon>
        <taxon>Insecta</taxon>
        <taxon>Pterygota</taxon>
        <taxon>Neoptera</taxon>
        <taxon>Endopterygota</taxon>
        <taxon>Diptera</taxon>
        <taxon>Brachycera</taxon>
        <taxon>Muscomorpha</taxon>
        <taxon>Hippoboscoidea</taxon>
        <taxon>Glossinidae</taxon>
        <taxon>Glossina</taxon>
    </lineage>
</organism>
<dbReference type="GO" id="GO:0140359">
    <property type="term" value="F:ABC-type transporter activity"/>
    <property type="evidence" value="ECO:0007669"/>
    <property type="project" value="InterPro"/>
</dbReference>
<evidence type="ECO:0000256" key="8">
    <source>
        <dbReference type="ARBA" id="ARBA00041016"/>
    </source>
</evidence>
<dbReference type="PANTHER" id="PTHR24221">
    <property type="entry name" value="ATP-BINDING CASSETTE SUB-FAMILY B"/>
    <property type="match status" value="1"/>
</dbReference>
<feature type="transmembrane region" description="Helical" evidence="11">
    <location>
        <begin position="680"/>
        <end position="705"/>
    </location>
</feature>
<evidence type="ECO:0000256" key="10">
    <source>
        <dbReference type="ARBA" id="ARBA00048046"/>
    </source>
</evidence>
<keyword evidence="2" id="KW-0813">Transport</keyword>
<name>A0A1B0AEV0_GLOPL</name>
<dbReference type="GO" id="GO:0005524">
    <property type="term" value="F:ATP binding"/>
    <property type="evidence" value="ECO:0007669"/>
    <property type="project" value="UniProtKB-KW"/>
</dbReference>
<dbReference type="CDD" id="cd18582">
    <property type="entry name" value="ABC_6TM_ATM1_ABCB7"/>
    <property type="match status" value="1"/>
</dbReference>
<evidence type="ECO:0000256" key="3">
    <source>
        <dbReference type="ARBA" id="ARBA00022692"/>
    </source>
</evidence>
<evidence type="ECO:0000259" key="13">
    <source>
        <dbReference type="PROSITE" id="PS50929"/>
    </source>
</evidence>
<dbReference type="FunFam" id="3.40.50.300:FF:000186">
    <property type="entry name" value="ATP-binding cassette sub-family B member 7, mitochondrial"/>
    <property type="match status" value="1"/>
</dbReference>
<reference evidence="14" key="2">
    <citation type="submission" date="2020-05" db="UniProtKB">
        <authorList>
            <consortium name="EnsemblMetazoa"/>
        </authorList>
    </citation>
    <scope>IDENTIFICATION</scope>
    <source>
        <strain evidence="14">IAEA</strain>
    </source>
</reference>
<dbReference type="SUPFAM" id="SSF52540">
    <property type="entry name" value="P-loop containing nucleoside triphosphate hydrolases"/>
    <property type="match status" value="1"/>
</dbReference>
<evidence type="ECO:0000256" key="11">
    <source>
        <dbReference type="SAM" id="Phobius"/>
    </source>
</evidence>
<dbReference type="GO" id="GO:0016887">
    <property type="term" value="F:ATP hydrolysis activity"/>
    <property type="evidence" value="ECO:0007669"/>
    <property type="project" value="InterPro"/>
</dbReference>
<evidence type="ECO:0000256" key="1">
    <source>
        <dbReference type="ARBA" id="ARBA00004448"/>
    </source>
</evidence>
<evidence type="ECO:0000256" key="9">
    <source>
        <dbReference type="ARBA" id="ARBA00042945"/>
    </source>
</evidence>
<dbReference type="Gene3D" id="1.20.1560.10">
    <property type="entry name" value="ABC transporter type 1, transmembrane domain"/>
    <property type="match status" value="1"/>
</dbReference>
<dbReference type="SUPFAM" id="SSF90123">
    <property type="entry name" value="ABC transporter transmembrane region"/>
    <property type="match status" value="1"/>
</dbReference>
<feature type="transmembrane region" description="Helical" evidence="11">
    <location>
        <begin position="830"/>
        <end position="851"/>
    </location>
</feature>
<evidence type="ECO:0000313" key="15">
    <source>
        <dbReference type="Proteomes" id="UP000092445"/>
    </source>
</evidence>
<dbReference type="GO" id="GO:0005743">
    <property type="term" value="C:mitochondrial inner membrane"/>
    <property type="evidence" value="ECO:0007669"/>
    <property type="project" value="UniProtKB-SubCell"/>
</dbReference>
<dbReference type="PROSITE" id="PS50893">
    <property type="entry name" value="ABC_TRANSPORTER_2"/>
    <property type="match status" value="1"/>
</dbReference>
<feature type="domain" description="ABC transporter" evidence="12">
    <location>
        <begin position="892"/>
        <end position="1126"/>
    </location>
</feature>
<feature type="transmembrane region" description="Helical" evidence="11">
    <location>
        <begin position="605"/>
        <end position="626"/>
    </location>
</feature>
<comment type="catalytic activity">
    <reaction evidence="10">
        <text>(glutathione)4[2Fe(III)-2S] cluster(in) + ATP + H2O = (glutathione)4[2Fe(III)-2S] cluster(out) + ADP + phosphate + H(+)</text>
        <dbReference type="Rhea" id="RHEA:67028"/>
        <dbReference type="ChEBI" id="CHEBI:15377"/>
        <dbReference type="ChEBI" id="CHEBI:15378"/>
        <dbReference type="ChEBI" id="CHEBI:30616"/>
        <dbReference type="ChEBI" id="CHEBI:43474"/>
        <dbReference type="ChEBI" id="CHEBI:167627"/>
        <dbReference type="ChEBI" id="CHEBI:456216"/>
    </reaction>
    <physiologicalReaction direction="left-to-right" evidence="10">
        <dbReference type="Rhea" id="RHEA:67029"/>
    </physiologicalReaction>
</comment>